<name>A0A210Q894_MIZYE</name>
<keyword evidence="4" id="KW-1185">Reference proteome</keyword>
<evidence type="ECO:0000256" key="1">
    <source>
        <dbReference type="SAM" id="MobiDB-lite"/>
    </source>
</evidence>
<keyword evidence="2" id="KW-1133">Transmembrane helix</keyword>
<evidence type="ECO:0000313" key="3">
    <source>
        <dbReference type="EMBL" id="OWF44967.1"/>
    </source>
</evidence>
<feature type="transmembrane region" description="Helical" evidence="2">
    <location>
        <begin position="98"/>
        <end position="123"/>
    </location>
</feature>
<accession>A0A210Q894</accession>
<protein>
    <submittedName>
        <fullName evidence="3">Uncharacterized protein</fullName>
    </submittedName>
</protein>
<gene>
    <name evidence="3" type="ORF">KP79_PYT13024</name>
</gene>
<evidence type="ECO:0000256" key="2">
    <source>
        <dbReference type="SAM" id="Phobius"/>
    </source>
</evidence>
<keyword evidence="2" id="KW-0472">Membrane</keyword>
<comment type="caution">
    <text evidence="3">The sequence shown here is derived from an EMBL/GenBank/DDBJ whole genome shotgun (WGS) entry which is preliminary data.</text>
</comment>
<feature type="region of interest" description="Disordered" evidence="1">
    <location>
        <begin position="1"/>
        <end position="25"/>
    </location>
</feature>
<sequence>MYSTNCFPQPDPVSSTSSGTSTLTPTVEIDTSTQCQNIDTGTMCPCLSPNMKYVNLTQEVLEKILENLKKELTLNKTLLAKSLRRRISAKDSRLSSQLMGYTGAIMLATPILIIVLSDVANLIRSLSVKKRRRNGSTYPA</sequence>
<dbReference type="EMBL" id="NEDP02004644">
    <property type="protein sequence ID" value="OWF44967.1"/>
    <property type="molecule type" value="Genomic_DNA"/>
</dbReference>
<feature type="compositionally biased region" description="Low complexity" evidence="1">
    <location>
        <begin position="14"/>
        <end position="25"/>
    </location>
</feature>
<evidence type="ECO:0000313" key="4">
    <source>
        <dbReference type="Proteomes" id="UP000242188"/>
    </source>
</evidence>
<organism evidence="3 4">
    <name type="scientific">Mizuhopecten yessoensis</name>
    <name type="common">Japanese scallop</name>
    <name type="synonym">Patinopecten yessoensis</name>
    <dbReference type="NCBI Taxonomy" id="6573"/>
    <lineage>
        <taxon>Eukaryota</taxon>
        <taxon>Metazoa</taxon>
        <taxon>Spiralia</taxon>
        <taxon>Lophotrochozoa</taxon>
        <taxon>Mollusca</taxon>
        <taxon>Bivalvia</taxon>
        <taxon>Autobranchia</taxon>
        <taxon>Pteriomorphia</taxon>
        <taxon>Pectinida</taxon>
        <taxon>Pectinoidea</taxon>
        <taxon>Pectinidae</taxon>
        <taxon>Mizuhopecten</taxon>
    </lineage>
</organism>
<reference evidence="3 4" key="1">
    <citation type="journal article" date="2017" name="Nat. Ecol. Evol.">
        <title>Scallop genome provides insights into evolution of bilaterian karyotype and development.</title>
        <authorList>
            <person name="Wang S."/>
            <person name="Zhang J."/>
            <person name="Jiao W."/>
            <person name="Li J."/>
            <person name="Xun X."/>
            <person name="Sun Y."/>
            <person name="Guo X."/>
            <person name="Huan P."/>
            <person name="Dong B."/>
            <person name="Zhang L."/>
            <person name="Hu X."/>
            <person name="Sun X."/>
            <person name="Wang J."/>
            <person name="Zhao C."/>
            <person name="Wang Y."/>
            <person name="Wang D."/>
            <person name="Huang X."/>
            <person name="Wang R."/>
            <person name="Lv J."/>
            <person name="Li Y."/>
            <person name="Zhang Z."/>
            <person name="Liu B."/>
            <person name="Lu W."/>
            <person name="Hui Y."/>
            <person name="Liang J."/>
            <person name="Zhou Z."/>
            <person name="Hou R."/>
            <person name="Li X."/>
            <person name="Liu Y."/>
            <person name="Li H."/>
            <person name="Ning X."/>
            <person name="Lin Y."/>
            <person name="Zhao L."/>
            <person name="Xing Q."/>
            <person name="Dou J."/>
            <person name="Li Y."/>
            <person name="Mao J."/>
            <person name="Guo H."/>
            <person name="Dou H."/>
            <person name="Li T."/>
            <person name="Mu C."/>
            <person name="Jiang W."/>
            <person name="Fu Q."/>
            <person name="Fu X."/>
            <person name="Miao Y."/>
            <person name="Liu J."/>
            <person name="Yu Q."/>
            <person name="Li R."/>
            <person name="Liao H."/>
            <person name="Li X."/>
            <person name="Kong Y."/>
            <person name="Jiang Z."/>
            <person name="Chourrout D."/>
            <person name="Li R."/>
            <person name="Bao Z."/>
        </authorList>
    </citation>
    <scope>NUCLEOTIDE SEQUENCE [LARGE SCALE GENOMIC DNA]</scope>
    <source>
        <strain evidence="3 4">PY_sf001</strain>
    </source>
</reference>
<keyword evidence="2" id="KW-0812">Transmembrane</keyword>
<dbReference type="AlphaFoldDB" id="A0A210Q894"/>
<proteinExistence type="predicted"/>
<dbReference type="Proteomes" id="UP000242188">
    <property type="component" value="Unassembled WGS sequence"/>
</dbReference>